<organism evidence="1 2">
    <name type="scientific">Irpex rosettiformis</name>
    <dbReference type="NCBI Taxonomy" id="378272"/>
    <lineage>
        <taxon>Eukaryota</taxon>
        <taxon>Fungi</taxon>
        <taxon>Dikarya</taxon>
        <taxon>Basidiomycota</taxon>
        <taxon>Agaricomycotina</taxon>
        <taxon>Agaricomycetes</taxon>
        <taxon>Polyporales</taxon>
        <taxon>Irpicaceae</taxon>
        <taxon>Irpex</taxon>
    </lineage>
</organism>
<evidence type="ECO:0000313" key="2">
    <source>
        <dbReference type="Proteomes" id="UP001055072"/>
    </source>
</evidence>
<accession>A0ACB8U5E4</accession>
<dbReference type="EMBL" id="MU274910">
    <property type="protein sequence ID" value="KAI0089597.1"/>
    <property type="molecule type" value="Genomic_DNA"/>
</dbReference>
<reference evidence="1" key="1">
    <citation type="journal article" date="2021" name="Environ. Microbiol.">
        <title>Gene family expansions and transcriptome signatures uncover fungal adaptations to wood decay.</title>
        <authorList>
            <person name="Hage H."/>
            <person name="Miyauchi S."/>
            <person name="Viragh M."/>
            <person name="Drula E."/>
            <person name="Min B."/>
            <person name="Chaduli D."/>
            <person name="Navarro D."/>
            <person name="Favel A."/>
            <person name="Norest M."/>
            <person name="Lesage-Meessen L."/>
            <person name="Balint B."/>
            <person name="Merenyi Z."/>
            <person name="de Eugenio L."/>
            <person name="Morin E."/>
            <person name="Martinez A.T."/>
            <person name="Baldrian P."/>
            <person name="Stursova M."/>
            <person name="Martinez M.J."/>
            <person name="Novotny C."/>
            <person name="Magnuson J.K."/>
            <person name="Spatafora J.W."/>
            <person name="Maurice S."/>
            <person name="Pangilinan J."/>
            <person name="Andreopoulos W."/>
            <person name="LaButti K."/>
            <person name="Hundley H."/>
            <person name="Na H."/>
            <person name="Kuo A."/>
            <person name="Barry K."/>
            <person name="Lipzen A."/>
            <person name="Henrissat B."/>
            <person name="Riley R."/>
            <person name="Ahrendt S."/>
            <person name="Nagy L.G."/>
            <person name="Grigoriev I.V."/>
            <person name="Martin F."/>
            <person name="Rosso M.N."/>
        </authorList>
    </citation>
    <scope>NUCLEOTIDE SEQUENCE</scope>
    <source>
        <strain evidence="1">CBS 384.51</strain>
    </source>
</reference>
<proteinExistence type="predicted"/>
<dbReference type="Proteomes" id="UP001055072">
    <property type="component" value="Unassembled WGS sequence"/>
</dbReference>
<evidence type="ECO:0000313" key="1">
    <source>
        <dbReference type="EMBL" id="KAI0089597.1"/>
    </source>
</evidence>
<sequence>MTLEVLPSVPHYIPAPPTNEKLPWADLGVVDLSKAATAEGRAELAATARDALHNIGFFYVINHGLSQEKRDRIFDIADIPFSQVSDPEKREYEGKIIETGSYQGYKPRRFWHINGGVQDEVEAYSINRDVSKKQHPDALRPYLPEIDEFSRHNHSVLHTILTLLAIGLELPEDAFMKQHGSNVIGESDVRFMKYYPRTAVEEEKAQQVWLKGHTDIGSITILWSQPVSALQILSPDGQWRWIRHIDNALVVNAGDCMEFLSGGFYKATIHRVFQPPVDQRDCTRLGAFYFAFPDENVKLLAASESPVLERVGIQRRFEDENAPTVETYRKARTATYGKTALKQNEGDNTEEEVVSGVLVKHYN</sequence>
<keyword evidence="2" id="KW-1185">Reference proteome</keyword>
<gene>
    <name evidence="1" type="ORF">BDY19DRAFT_889574</name>
</gene>
<name>A0ACB8U5E4_9APHY</name>
<protein>
    <submittedName>
        <fullName evidence="1">Clavaminate synthase-like protein</fullName>
    </submittedName>
</protein>
<comment type="caution">
    <text evidence="1">The sequence shown here is derived from an EMBL/GenBank/DDBJ whole genome shotgun (WGS) entry which is preliminary data.</text>
</comment>